<keyword evidence="22" id="KW-0832">Ubl conjugation</keyword>
<evidence type="ECO:0000256" key="8">
    <source>
        <dbReference type="ARBA" id="ARBA00012759"/>
    </source>
</evidence>
<dbReference type="AlphaFoldDB" id="H3A9I5"/>
<dbReference type="EMBL" id="AFYH01183956">
    <property type="status" value="NOT_ANNOTATED_CDS"/>
    <property type="molecule type" value="Genomic_DNA"/>
</dbReference>
<evidence type="ECO:0000256" key="17">
    <source>
        <dbReference type="ARBA" id="ARBA00022723"/>
    </source>
</evidence>
<feature type="region of interest" description="Disordered" evidence="30">
    <location>
        <begin position="377"/>
        <end position="411"/>
    </location>
</feature>
<dbReference type="Bgee" id="ENSLACG00000005595">
    <property type="expression patterns" value="Expressed in post-anal tail muscle"/>
</dbReference>
<dbReference type="GO" id="GO:0045087">
    <property type="term" value="P:innate immune response"/>
    <property type="evidence" value="ECO:0007669"/>
    <property type="project" value="UniProtKB-KW"/>
</dbReference>
<comment type="subunit">
    <text evidence="29">Interacts (via CAP-Gly domain) with IKBKG/NEMO (via proline-rich C-terminal region). Interacts with TRAF2 and TRIP. Interacts with PLK1, DVL1, DVL3, MAVS, TBK1, IKKE and RIGI. Interacts (via CAP-Gly domain) with microtubules. Interacts with HDAC6 and BCL3. Interacts with MAP3K7. Identified in a complex with TRAF6 and SQSTM1. Interacts with OPTN and SQSTM1. Interacts with CEP350. Interacts with RNF31; the interaction is indirect and is mediated via SPATA2. Interacts with SPATA2 (via the PUB domain); the interaction is direct and recruits CYLD to the LUBAC complex, thereby regulating TNF-alpha-induced necroptosis.</text>
</comment>
<dbReference type="GO" id="GO:0005874">
    <property type="term" value="C:microtubule"/>
    <property type="evidence" value="ECO:0007669"/>
    <property type="project" value="UniProtKB-KW"/>
</dbReference>
<keyword evidence="19" id="KW-0378">Hydrolase</keyword>
<evidence type="ECO:0000256" key="21">
    <source>
        <dbReference type="ARBA" id="ARBA00022833"/>
    </source>
</evidence>
<dbReference type="Ensembl" id="ENSLACT00000006359.1">
    <property type="protein sequence ID" value="ENSLACP00000006306.1"/>
    <property type="gene ID" value="ENSLACG00000005595.1"/>
</dbReference>
<dbReference type="EC" id="3.4.19.12" evidence="8"/>
<dbReference type="PROSITE" id="PS00972">
    <property type="entry name" value="USP_1"/>
    <property type="match status" value="1"/>
</dbReference>
<organism evidence="33 34">
    <name type="scientific">Latimeria chalumnae</name>
    <name type="common">Coelacanth</name>
    <dbReference type="NCBI Taxonomy" id="7897"/>
    <lineage>
        <taxon>Eukaryota</taxon>
        <taxon>Metazoa</taxon>
        <taxon>Chordata</taxon>
        <taxon>Craniata</taxon>
        <taxon>Vertebrata</taxon>
        <taxon>Euteleostomi</taxon>
        <taxon>Coelacanthiformes</taxon>
        <taxon>Coelacanthidae</taxon>
        <taxon>Latimeria</taxon>
    </lineage>
</organism>
<evidence type="ECO:0000256" key="1">
    <source>
        <dbReference type="ARBA" id="ARBA00000707"/>
    </source>
</evidence>
<dbReference type="Proteomes" id="UP000008672">
    <property type="component" value="Unassembled WGS sequence"/>
</dbReference>
<dbReference type="InterPro" id="IPR038765">
    <property type="entry name" value="Papain-like_cys_pep_sf"/>
</dbReference>
<dbReference type="GO" id="GO:0004843">
    <property type="term" value="F:cysteine-type deubiquitinase activity"/>
    <property type="evidence" value="ECO:0007669"/>
    <property type="project" value="UniProtKB-EC"/>
</dbReference>
<dbReference type="Pfam" id="PF01302">
    <property type="entry name" value="CAP_GLY"/>
    <property type="match status" value="3"/>
</dbReference>
<dbReference type="HOGENOM" id="CLU_003910_0_0_1"/>
<dbReference type="PROSITE" id="PS50245">
    <property type="entry name" value="CAP_GLY_2"/>
    <property type="match status" value="2"/>
</dbReference>
<evidence type="ECO:0000256" key="3">
    <source>
        <dbReference type="ARBA" id="ARBA00004186"/>
    </source>
</evidence>
<evidence type="ECO:0000256" key="26">
    <source>
        <dbReference type="ARBA" id="ARBA00030882"/>
    </source>
</evidence>
<dbReference type="PROSITE" id="PS50235">
    <property type="entry name" value="USP_3"/>
    <property type="match status" value="1"/>
</dbReference>
<feature type="region of interest" description="Disordered" evidence="30">
    <location>
        <begin position="181"/>
        <end position="202"/>
    </location>
</feature>
<keyword evidence="23" id="KW-0391">Immunity</keyword>
<keyword evidence="21" id="KW-0862">Zinc</keyword>
<keyword evidence="25" id="KW-0966">Cell projection</keyword>
<keyword evidence="11" id="KW-0963">Cytoplasm</keyword>
<dbReference type="EMBL" id="AFYH01183960">
    <property type="status" value="NOT_ANNOTATED_CDS"/>
    <property type="molecule type" value="Genomic_DNA"/>
</dbReference>
<dbReference type="InterPro" id="IPR028889">
    <property type="entry name" value="USP"/>
</dbReference>
<dbReference type="GO" id="GO:0005813">
    <property type="term" value="C:centrosome"/>
    <property type="evidence" value="ECO:0007669"/>
    <property type="project" value="UniProtKB-SubCell"/>
</dbReference>
<evidence type="ECO:0000259" key="32">
    <source>
        <dbReference type="PROSITE" id="PS50245"/>
    </source>
</evidence>
<evidence type="ECO:0000256" key="24">
    <source>
        <dbReference type="ARBA" id="ARBA00023136"/>
    </source>
</evidence>
<evidence type="ECO:0000256" key="22">
    <source>
        <dbReference type="ARBA" id="ARBA00022843"/>
    </source>
</evidence>
<keyword evidence="20" id="KW-0788">Thiol protease</keyword>
<keyword evidence="12" id="KW-0597">Phosphoprotein</keyword>
<evidence type="ECO:0000256" key="19">
    <source>
        <dbReference type="ARBA" id="ARBA00022801"/>
    </source>
</evidence>
<gene>
    <name evidence="33" type="primary">LOC102365523</name>
</gene>
<feature type="domain" description="CAP-Gly" evidence="32">
    <location>
        <begin position="466"/>
        <end position="510"/>
    </location>
</feature>
<sequence>MFILTTDYVGNDKLEGPVRILKGSLLYLAKEEPHQPGVRGPAAVERFWVKVLDTEDLLKVDTRAVREVSERAAGLLEAVTNLDERLALFGNERRLKRLGQIEKGDSVRVQISSSSGEKVPGIVHYKGSIGKSKQDSGIFFGVELCGSAAGKGFTDGTFKGHRFFKCQENCGVFVPVSRIEPVNDSDSTDRDSAGPGGTKENWPLAASLNSGPLALETRVFFMMGDTRQYGTVKFCGVLPNKSDIRILVGILLDNPVGSWNGWYKEMKLCHIPSQVRGFLLPLSKVHTVQPLDPRLSGLSFIARGAGDKNEQNQLIQRRQKDSLPSSAQRNEAIFFLSLISLEKVPEEENTTEWYIPMEDLDRGKLILKMMVQLRVSSSTAQKPNTNTNTNTFHTEPHTEEMAPASSSARDELQANGPASLLDDLQANRKAAGREKSAFGGREAHLEVNYMVEVGRDPLYGMIRWIGEVSGIHEPIAGLELEERLPNVATDGTFRGVRYFHCDPEKGLFVKLGNCRPDSRFASLHSSSNDISVLDKLALKENASETVEEDTPPEMGKEGGEKMTGWKKGIQGHCNSCYLDATLFCMFAFSSVLDTILLRPQDKNDEDSYSQTRDLLRTEIVNPLRKNGYVCATKVMALRKILEAGGQSTGFLTEEKDPEEFLNKLFQVLKVEPLLKIRSATQKPQDCIFYQIFMEKKQSVNIPSVQQLLEWSFVNSDLKFTEAPSCFIVQMPRFGKNFKMFSTILPTLELDITDLLEDTPRECSICQSLSMVECRNCYEDSDITPGRIKQYCSVCSKQVHQHRNRKSHDPRNLLLPKELQDCNEFPGSIPHQTMELSAVLCIETSHYVAFVKYGPADTDWLFFDSMADRKGGQSGFNIPQVSPCPEVAEYLKMSADELRDLDPKSMQGCVRRLLCDAYMCMYHNPTLSLYK</sequence>
<evidence type="ECO:0000256" key="27">
    <source>
        <dbReference type="ARBA" id="ARBA00031094"/>
    </source>
</evidence>
<evidence type="ECO:0000256" key="4">
    <source>
        <dbReference type="ARBA" id="ARBA00004300"/>
    </source>
</evidence>
<feature type="domain" description="CAP-Gly" evidence="32">
    <location>
        <begin position="130"/>
        <end position="175"/>
    </location>
</feature>
<dbReference type="InterPro" id="IPR000938">
    <property type="entry name" value="CAP-Gly_domain"/>
</dbReference>
<dbReference type="SMART" id="SM01052">
    <property type="entry name" value="CAP_GLY"/>
    <property type="match status" value="3"/>
</dbReference>
<keyword evidence="18" id="KW-0833">Ubl conjugation pathway</keyword>
<evidence type="ECO:0000256" key="11">
    <source>
        <dbReference type="ARBA" id="ARBA00022490"/>
    </source>
</evidence>
<evidence type="ECO:0000313" key="33">
    <source>
        <dbReference type="Ensembl" id="ENSLACP00000006306.1"/>
    </source>
</evidence>
<dbReference type="Gene3D" id="2.30.30.190">
    <property type="entry name" value="CAP Gly-rich-like domain"/>
    <property type="match status" value="3"/>
</dbReference>
<keyword evidence="14" id="KW-0645">Protease</keyword>
<name>H3A9I5_LATCH</name>
<dbReference type="GO" id="GO:0005886">
    <property type="term" value="C:plasma membrane"/>
    <property type="evidence" value="ECO:0007669"/>
    <property type="project" value="UniProtKB-SubCell"/>
</dbReference>
<evidence type="ECO:0000256" key="30">
    <source>
        <dbReference type="SAM" id="MobiDB-lite"/>
    </source>
</evidence>
<reference evidence="34" key="1">
    <citation type="submission" date="2011-08" db="EMBL/GenBank/DDBJ databases">
        <title>The draft genome of Latimeria chalumnae.</title>
        <authorList>
            <person name="Di Palma F."/>
            <person name="Alfoldi J."/>
            <person name="Johnson J."/>
            <person name="Berlin A."/>
            <person name="Gnerre S."/>
            <person name="Jaffe D."/>
            <person name="MacCallum I."/>
            <person name="Young S."/>
            <person name="Walker B.J."/>
            <person name="Lander E."/>
            <person name="Lindblad-Toh K."/>
        </authorList>
    </citation>
    <scope>NUCLEOTIDE SEQUENCE [LARGE SCALE GENOMIC DNA]</scope>
    <source>
        <strain evidence="34">Wild caught</strain>
    </source>
</reference>
<dbReference type="eggNOG" id="KOG3556">
    <property type="taxonomic scope" value="Eukaryota"/>
</dbReference>
<dbReference type="InterPro" id="IPR018200">
    <property type="entry name" value="USP_CS"/>
</dbReference>
<dbReference type="InterPro" id="IPR001394">
    <property type="entry name" value="Peptidase_C19_UCH"/>
</dbReference>
<evidence type="ECO:0000256" key="16">
    <source>
        <dbReference type="ARBA" id="ARBA00022701"/>
    </source>
</evidence>
<evidence type="ECO:0000256" key="14">
    <source>
        <dbReference type="ARBA" id="ARBA00022670"/>
    </source>
</evidence>
<dbReference type="STRING" id="7897.ENSLACP00000006306"/>
<keyword evidence="34" id="KW-1185">Reference proteome</keyword>
<dbReference type="FunFam" id="3.90.70.10:FF:000009">
    <property type="entry name" value="Putative ubiquitin carboxyl-terminal hydrolase CYLD"/>
    <property type="match status" value="1"/>
</dbReference>
<dbReference type="GO" id="GO:0006508">
    <property type="term" value="P:proteolysis"/>
    <property type="evidence" value="ECO:0007669"/>
    <property type="project" value="UniProtKB-KW"/>
</dbReference>
<keyword evidence="15" id="KW-0879">Wnt signaling pathway</keyword>
<dbReference type="Pfam" id="PF00443">
    <property type="entry name" value="UCH"/>
    <property type="match status" value="1"/>
</dbReference>
<evidence type="ECO:0000256" key="23">
    <source>
        <dbReference type="ARBA" id="ARBA00022859"/>
    </source>
</evidence>
<dbReference type="SUPFAM" id="SSF74924">
    <property type="entry name" value="Cap-Gly domain"/>
    <property type="match status" value="3"/>
</dbReference>
<dbReference type="EMBL" id="AFYH01183959">
    <property type="status" value="NOT_ANNOTATED_CDS"/>
    <property type="molecule type" value="Genomic_DNA"/>
</dbReference>
<feature type="domain" description="USP" evidence="31">
    <location>
        <begin position="567"/>
        <end position="924"/>
    </location>
</feature>
<evidence type="ECO:0000256" key="28">
    <source>
        <dbReference type="ARBA" id="ARBA00032487"/>
    </source>
</evidence>
<evidence type="ECO:0000256" key="12">
    <source>
        <dbReference type="ARBA" id="ARBA00022553"/>
    </source>
</evidence>
<dbReference type="PANTHER" id="PTHR11830">
    <property type="entry name" value="40S RIBOSOMAL PROTEIN S3A"/>
    <property type="match status" value="1"/>
</dbReference>
<evidence type="ECO:0000256" key="2">
    <source>
        <dbReference type="ARBA" id="ARBA00004120"/>
    </source>
</evidence>
<keyword evidence="24" id="KW-0472">Membrane</keyword>
<comment type="catalytic activity">
    <reaction evidence="1">
        <text>Thiol-dependent hydrolysis of ester, thioester, amide, peptide and isopeptide bonds formed by the C-terminal Gly of ubiquitin (a 76-residue protein attached to proteins as an intracellular targeting signal).</text>
        <dbReference type="EC" id="3.4.19.12"/>
    </reaction>
</comment>
<comment type="subcellular location">
    <subcellularLocation>
        <location evidence="5">Cell membrane</location>
        <topology evidence="5">Peripheral membrane protein</topology>
        <orientation evidence="5">Cytoplasmic side</orientation>
    </subcellularLocation>
    <subcellularLocation>
        <location evidence="2">Cytoplasm</location>
        <location evidence="2">Cytoskeleton</location>
        <location evidence="2">Cilium basal body</location>
    </subcellularLocation>
    <subcellularLocation>
        <location evidence="4">Cytoplasm</location>
        <location evidence="4">Cytoskeleton</location>
        <location evidence="4">Microtubule organizing center</location>
        <location evidence="4">Centrosome</location>
    </subcellularLocation>
    <subcellularLocation>
        <location evidence="3">Cytoplasm</location>
        <location evidence="3">Cytoskeleton</location>
        <location evidence="3">Spindle</location>
    </subcellularLocation>
    <subcellularLocation>
        <location evidence="6">Cytoplasm</location>
        <location evidence="6">Perinuclear region</location>
    </subcellularLocation>
</comment>
<feature type="region of interest" description="Disordered" evidence="30">
    <location>
        <begin position="541"/>
        <end position="561"/>
    </location>
</feature>
<reference evidence="33" key="2">
    <citation type="submission" date="2025-08" db="UniProtKB">
        <authorList>
            <consortium name="Ensembl"/>
        </authorList>
    </citation>
    <scope>IDENTIFICATION</scope>
</reference>
<dbReference type="GO" id="GO:0005819">
    <property type="term" value="C:spindle"/>
    <property type="evidence" value="ECO:0007669"/>
    <property type="project" value="UniProtKB-SubCell"/>
</dbReference>
<evidence type="ECO:0000256" key="20">
    <source>
        <dbReference type="ARBA" id="ARBA00022807"/>
    </source>
</evidence>
<keyword evidence="17" id="KW-0479">Metal-binding</keyword>
<dbReference type="EMBL" id="AFYH01183955">
    <property type="status" value="NOT_ANNOTATED_CDS"/>
    <property type="molecule type" value="Genomic_DNA"/>
</dbReference>
<evidence type="ECO:0000256" key="13">
    <source>
        <dbReference type="ARBA" id="ARBA00022588"/>
    </source>
</evidence>
<dbReference type="GO" id="GO:0046872">
    <property type="term" value="F:metal ion binding"/>
    <property type="evidence" value="ECO:0007669"/>
    <property type="project" value="UniProtKB-KW"/>
</dbReference>
<keyword evidence="13" id="KW-0399">Innate immunity</keyword>
<evidence type="ECO:0000256" key="18">
    <source>
        <dbReference type="ARBA" id="ARBA00022786"/>
    </source>
</evidence>
<keyword evidence="10" id="KW-1003">Cell membrane</keyword>
<dbReference type="EMBL" id="AFYH01183957">
    <property type="status" value="NOT_ANNOTATED_CDS"/>
    <property type="molecule type" value="Genomic_DNA"/>
</dbReference>
<dbReference type="EMBL" id="AFYH01183958">
    <property type="status" value="NOT_ANNOTATED_CDS"/>
    <property type="molecule type" value="Genomic_DNA"/>
</dbReference>
<evidence type="ECO:0000256" key="9">
    <source>
        <dbReference type="ARBA" id="ARBA00018699"/>
    </source>
</evidence>
<reference evidence="33" key="3">
    <citation type="submission" date="2025-09" db="UniProtKB">
        <authorList>
            <consortium name="Ensembl"/>
        </authorList>
    </citation>
    <scope>IDENTIFICATION</scope>
</reference>
<comment type="similarity">
    <text evidence="7">Belongs to the peptidase C19 family.</text>
</comment>
<dbReference type="OMA" id="RVFFKME"/>
<proteinExistence type="inferred from homology"/>
<accession>H3A9I5</accession>
<evidence type="ECO:0000256" key="15">
    <source>
        <dbReference type="ARBA" id="ARBA00022687"/>
    </source>
</evidence>
<dbReference type="CDD" id="cd02670">
    <property type="entry name" value="Peptidase_C19N"/>
    <property type="match status" value="1"/>
</dbReference>
<evidence type="ECO:0000259" key="31">
    <source>
        <dbReference type="PROSITE" id="PS50235"/>
    </source>
</evidence>
<evidence type="ECO:0000313" key="34">
    <source>
        <dbReference type="Proteomes" id="UP000008672"/>
    </source>
</evidence>
<dbReference type="GO" id="GO:0016055">
    <property type="term" value="P:Wnt signaling pathway"/>
    <property type="evidence" value="ECO:0007669"/>
    <property type="project" value="UniProtKB-KW"/>
</dbReference>
<dbReference type="GO" id="GO:0048471">
    <property type="term" value="C:perinuclear region of cytoplasm"/>
    <property type="evidence" value="ECO:0007669"/>
    <property type="project" value="UniProtKB-SubCell"/>
</dbReference>
<dbReference type="GeneTree" id="ENSGT00390000018123"/>
<protein>
    <recommendedName>
        <fullName evidence="9">Ubiquitin carboxyl-terminal hydrolase CYLD</fullName>
        <ecNumber evidence="8">3.4.19.12</ecNumber>
    </recommendedName>
    <alternativeName>
        <fullName evidence="26">Deubiquitinating enzyme CYLD</fullName>
    </alternativeName>
    <alternativeName>
        <fullName evidence="27">Ubiquitin thioesterase CYLD</fullName>
    </alternativeName>
    <alternativeName>
        <fullName evidence="28">Ubiquitin-specific-processing protease CYLD</fullName>
    </alternativeName>
</protein>
<evidence type="ECO:0000256" key="29">
    <source>
        <dbReference type="ARBA" id="ARBA00046580"/>
    </source>
</evidence>
<dbReference type="Gene3D" id="3.90.70.10">
    <property type="entry name" value="Cysteine proteinases"/>
    <property type="match status" value="1"/>
</dbReference>
<keyword evidence="16" id="KW-0493">Microtubule</keyword>
<evidence type="ECO:0000256" key="25">
    <source>
        <dbReference type="ARBA" id="ARBA00023273"/>
    </source>
</evidence>
<evidence type="ECO:0000256" key="5">
    <source>
        <dbReference type="ARBA" id="ARBA00004413"/>
    </source>
</evidence>
<evidence type="ECO:0000256" key="6">
    <source>
        <dbReference type="ARBA" id="ARBA00004556"/>
    </source>
</evidence>
<dbReference type="InterPro" id="IPR036859">
    <property type="entry name" value="CAP-Gly_dom_sf"/>
</dbReference>
<dbReference type="GO" id="GO:0016579">
    <property type="term" value="P:protein deubiquitination"/>
    <property type="evidence" value="ECO:0007669"/>
    <property type="project" value="InterPro"/>
</dbReference>
<evidence type="ECO:0000256" key="7">
    <source>
        <dbReference type="ARBA" id="ARBA00009085"/>
    </source>
</evidence>
<dbReference type="SUPFAM" id="SSF54001">
    <property type="entry name" value="Cysteine proteinases"/>
    <property type="match status" value="1"/>
</dbReference>
<evidence type="ECO:0000256" key="10">
    <source>
        <dbReference type="ARBA" id="ARBA00022475"/>
    </source>
</evidence>
<dbReference type="InParanoid" id="H3A9I5"/>